<dbReference type="SUPFAM" id="SSF161098">
    <property type="entry name" value="MetI-like"/>
    <property type="match status" value="1"/>
</dbReference>
<dbReference type="Pfam" id="PF00528">
    <property type="entry name" value="BPD_transp_1"/>
    <property type="match status" value="1"/>
</dbReference>
<dbReference type="InterPro" id="IPR035906">
    <property type="entry name" value="MetI-like_sf"/>
</dbReference>
<dbReference type="PROSITE" id="PS50928">
    <property type="entry name" value="ABC_TM1"/>
    <property type="match status" value="1"/>
</dbReference>
<keyword evidence="6 7" id="KW-0472">Membrane</keyword>
<keyword evidence="2 7" id="KW-0813">Transport</keyword>
<feature type="transmembrane region" description="Helical" evidence="7">
    <location>
        <begin position="89"/>
        <end position="115"/>
    </location>
</feature>
<feature type="transmembrane region" description="Helical" evidence="7">
    <location>
        <begin position="127"/>
        <end position="145"/>
    </location>
</feature>
<keyword evidence="10" id="KW-1185">Reference proteome</keyword>
<dbReference type="InterPro" id="IPR000515">
    <property type="entry name" value="MetI-like"/>
</dbReference>
<gene>
    <name evidence="9" type="ORF">LJ207_08245</name>
</gene>
<dbReference type="Gene3D" id="1.10.3720.10">
    <property type="entry name" value="MetI-like"/>
    <property type="match status" value="1"/>
</dbReference>
<feature type="transmembrane region" description="Helical" evidence="7">
    <location>
        <begin position="214"/>
        <end position="233"/>
    </location>
</feature>
<dbReference type="InterPro" id="IPR050366">
    <property type="entry name" value="BP-dependent_transpt_permease"/>
</dbReference>
<comment type="subcellular location">
    <subcellularLocation>
        <location evidence="1 7">Cell membrane</location>
        <topology evidence="1 7">Multi-pass membrane protein</topology>
    </subcellularLocation>
</comment>
<feature type="transmembrane region" description="Helical" evidence="7">
    <location>
        <begin position="21"/>
        <end position="42"/>
    </location>
</feature>
<evidence type="ECO:0000256" key="7">
    <source>
        <dbReference type="RuleBase" id="RU363032"/>
    </source>
</evidence>
<dbReference type="Proteomes" id="UP001199296">
    <property type="component" value="Unassembled WGS sequence"/>
</dbReference>
<comment type="similarity">
    <text evidence="7">Belongs to the binding-protein-dependent transport system permease family.</text>
</comment>
<dbReference type="EMBL" id="JAJFAT010000010">
    <property type="protein sequence ID" value="MCC3145311.1"/>
    <property type="molecule type" value="Genomic_DNA"/>
</dbReference>
<accession>A0AAW4X0H6</accession>
<name>A0AAW4X0H6_9FIRM</name>
<reference evidence="9 10" key="1">
    <citation type="submission" date="2021-10" db="EMBL/GenBank/DDBJ databases">
        <authorList>
            <person name="Grouzdev D.S."/>
            <person name="Pantiukh K.S."/>
            <person name="Krutkina M.S."/>
        </authorList>
    </citation>
    <scope>NUCLEOTIDE SEQUENCE [LARGE SCALE GENOMIC DNA]</scope>
    <source>
        <strain evidence="9 10">Z-7514</strain>
    </source>
</reference>
<evidence type="ECO:0000256" key="1">
    <source>
        <dbReference type="ARBA" id="ARBA00004651"/>
    </source>
</evidence>
<dbReference type="GO" id="GO:0055085">
    <property type="term" value="P:transmembrane transport"/>
    <property type="evidence" value="ECO:0007669"/>
    <property type="project" value="InterPro"/>
</dbReference>
<dbReference type="GO" id="GO:0005886">
    <property type="term" value="C:plasma membrane"/>
    <property type="evidence" value="ECO:0007669"/>
    <property type="project" value="UniProtKB-SubCell"/>
</dbReference>
<dbReference type="RefSeq" id="WP_229345938.1">
    <property type="nucleotide sequence ID" value="NZ_JAJFAT010000010.1"/>
</dbReference>
<evidence type="ECO:0000256" key="2">
    <source>
        <dbReference type="ARBA" id="ARBA00022448"/>
    </source>
</evidence>
<evidence type="ECO:0000313" key="10">
    <source>
        <dbReference type="Proteomes" id="UP001199296"/>
    </source>
</evidence>
<dbReference type="AlphaFoldDB" id="A0AAW4X0H6"/>
<evidence type="ECO:0000256" key="4">
    <source>
        <dbReference type="ARBA" id="ARBA00022692"/>
    </source>
</evidence>
<dbReference type="PANTHER" id="PTHR43386">
    <property type="entry name" value="OLIGOPEPTIDE TRANSPORT SYSTEM PERMEASE PROTEIN APPC"/>
    <property type="match status" value="1"/>
</dbReference>
<dbReference type="CDD" id="cd06261">
    <property type="entry name" value="TM_PBP2"/>
    <property type="match status" value="1"/>
</dbReference>
<keyword evidence="5 7" id="KW-1133">Transmembrane helix</keyword>
<keyword evidence="3" id="KW-1003">Cell membrane</keyword>
<organism evidence="9 10">
    <name type="scientific">Halanaerobium polyolivorans</name>
    <dbReference type="NCBI Taxonomy" id="2886943"/>
    <lineage>
        <taxon>Bacteria</taxon>
        <taxon>Bacillati</taxon>
        <taxon>Bacillota</taxon>
        <taxon>Clostridia</taxon>
        <taxon>Halanaerobiales</taxon>
        <taxon>Halanaerobiaceae</taxon>
        <taxon>Halanaerobium</taxon>
    </lineage>
</organism>
<dbReference type="InterPro" id="IPR025966">
    <property type="entry name" value="OppC_N"/>
</dbReference>
<evidence type="ECO:0000259" key="8">
    <source>
        <dbReference type="PROSITE" id="PS50928"/>
    </source>
</evidence>
<evidence type="ECO:0000256" key="3">
    <source>
        <dbReference type="ARBA" id="ARBA00022475"/>
    </source>
</evidence>
<evidence type="ECO:0000256" key="5">
    <source>
        <dbReference type="ARBA" id="ARBA00022989"/>
    </source>
</evidence>
<feature type="transmembrane region" description="Helical" evidence="7">
    <location>
        <begin position="151"/>
        <end position="174"/>
    </location>
</feature>
<dbReference type="Pfam" id="PF12911">
    <property type="entry name" value="OppC_N"/>
    <property type="match status" value="1"/>
</dbReference>
<evidence type="ECO:0000256" key="6">
    <source>
        <dbReference type="ARBA" id="ARBA00023136"/>
    </source>
</evidence>
<feature type="domain" description="ABC transmembrane type-1" evidence="8">
    <location>
        <begin position="85"/>
        <end position="274"/>
    </location>
</feature>
<comment type="caution">
    <text evidence="9">The sequence shown here is derived from an EMBL/GenBank/DDBJ whole genome shotgun (WGS) entry which is preliminary data.</text>
</comment>
<protein>
    <submittedName>
        <fullName evidence="9">ABC transporter permease</fullName>
    </submittedName>
</protein>
<dbReference type="PANTHER" id="PTHR43386:SF1">
    <property type="entry name" value="D,D-DIPEPTIDE TRANSPORT SYSTEM PERMEASE PROTEIN DDPC-RELATED"/>
    <property type="match status" value="1"/>
</dbReference>
<keyword evidence="4 7" id="KW-0812">Transmembrane</keyword>
<evidence type="ECO:0000313" key="9">
    <source>
        <dbReference type="EMBL" id="MCC3145311.1"/>
    </source>
</evidence>
<feature type="transmembrane region" description="Helical" evidence="7">
    <location>
        <begin position="253"/>
        <end position="273"/>
    </location>
</feature>
<proteinExistence type="inferred from homology"/>
<sequence>MSFLKNERIKENWYRFSQNKTSVIGLIIVLTIIILAIFAPYLTPYPGHRGAQTDFRNTFQSPSRSHIFGTDDVGRDVFTRVIFGFRFSLLLSAIVLIIGVPIGTILGLTAGYFGGRIEMVILRFTDMMLSIPPLVMALSISAVLTPNLRNMMIALGAIWWTWYTRLVRSIVVSIRNENFIKSLKLMGIGHLHIMFKEILPNCISEILVKVTLDIAFIIQLGAGLSFLGLGAQPPTPALGTMISQGTFHLPTDWWMTVFPALAILLLVFGFNWLGDGLKDMLDVEL</sequence>